<evidence type="ECO:0000256" key="1">
    <source>
        <dbReference type="SAM" id="Phobius"/>
    </source>
</evidence>
<accession>A0A5B7DHP3</accession>
<protein>
    <submittedName>
        <fullName evidence="2">Uncharacterized protein</fullName>
    </submittedName>
</protein>
<name>A0A5B7DHP3_PORTR</name>
<dbReference type="EMBL" id="VSRR010000921">
    <property type="protein sequence ID" value="MPC20888.1"/>
    <property type="molecule type" value="Genomic_DNA"/>
</dbReference>
<sequence>MPVGGGVWAAGRVRLTLGPHDVTLGDCHRPIPKCEGLGVWWGSLGLCGGLWHAGAVLWWGER</sequence>
<evidence type="ECO:0000313" key="3">
    <source>
        <dbReference type="Proteomes" id="UP000324222"/>
    </source>
</evidence>
<proteinExistence type="predicted"/>
<keyword evidence="1" id="KW-0472">Membrane</keyword>
<keyword evidence="1" id="KW-0812">Transmembrane</keyword>
<dbReference type="AlphaFoldDB" id="A0A5B7DHP3"/>
<gene>
    <name evidence="2" type="ORF">E2C01_013850</name>
</gene>
<comment type="caution">
    <text evidence="2">The sequence shown here is derived from an EMBL/GenBank/DDBJ whole genome shotgun (WGS) entry which is preliminary data.</text>
</comment>
<dbReference type="Proteomes" id="UP000324222">
    <property type="component" value="Unassembled WGS sequence"/>
</dbReference>
<evidence type="ECO:0000313" key="2">
    <source>
        <dbReference type="EMBL" id="MPC20888.1"/>
    </source>
</evidence>
<feature type="transmembrane region" description="Helical" evidence="1">
    <location>
        <begin position="39"/>
        <end position="59"/>
    </location>
</feature>
<keyword evidence="3" id="KW-1185">Reference proteome</keyword>
<keyword evidence="1" id="KW-1133">Transmembrane helix</keyword>
<reference evidence="2 3" key="1">
    <citation type="submission" date="2019-05" db="EMBL/GenBank/DDBJ databases">
        <title>Another draft genome of Portunus trituberculatus and its Hox gene families provides insights of decapod evolution.</title>
        <authorList>
            <person name="Jeong J.-H."/>
            <person name="Song I."/>
            <person name="Kim S."/>
            <person name="Choi T."/>
            <person name="Kim D."/>
            <person name="Ryu S."/>
            <person name="Kim W."/>
        </authorList>
    </citation>
    <scope>NUCLEOTIDE SEQUENCE [LARGE SCALE GENOMIC DNA]</scope>
    <source>
        <tissue evidence="2">Muscle</tissue>
    </source>
</reference>
<organism evidence="2 3">
    <name type="scientific">Portunus trituberculatus</name>
    <name type="common">Swimming crab</name>
    <name type="synonym">Neptunus trituberculatus</name>
    <dbReference type="NCBI Taxonomy" id="210409"/>
    <lineage>
        <taxon>Eukaryota</taxon>
        <taxon>Metazoa</taxon>
        <taxon>Ecdysozoa</taxon>
        <taxon>Arthropoda</taxon>
        <taxon>Crustacea</taxon>
        <taxon>Multicrustacea</taxon>
        <taxon>Malacostraca</taxon>
        <taxon>Eumalacostraca</taxon>
        <taxon>Eucarida</taxon>
        <taxon>Decapoda</taxon>
        <taxon>Pleocyemata</taxon>
        <taxon>Brachyura</taxon>
        <taxon>Eubrachyura</taxon>
        <taxon>Portunoidea</taxon>
        <taxon>Portunidae</taxon>
        <taxon>Portuninae</taxon>
        <taxon>Portunus</taxon>
    </lineage>
</organism>